<dbReference type="OrthoDB" id="5909482at2759"/>
<dbReference type="AGR" id="WB:WBGene00016337"/>
<dbReference type="OMA" id="VINFHIT"/>
<dbReference type="InParanoid" id="O16577"/>
<accession>O16577</accession>
<dbReference type="RefSeq" id="NP_494204.2">
    <property type="nucleotide sequence ID" value="NM_061803.4"/>
</dbReference>
<dbReference type="CTD" id="183152"/>
<dbReference type="PANTHER" id="PTHR22899:SF0">
    <property type="entry name" value="F-BOX ASSOCIATED DOMAIN-CONTAINING PROTEIN-RELATED"/>
    <property type="match status" value="1"/>
</dbReference>
<dbReference type="STRING" id="6239.C33C12.5.1"/>
<keyword evidence="3" id="KW-1185">Reference proteome</keyword>
<evidence type="ECO:0000313" key="2">
    <source>
        <dbReference type="EMBL" id="CCD66455.1"/>
    </source>
</evidence>
<reference evidence="2 3" key="1">
    <citation type="journal article" date="1998" name="Science">
        <title>Genome sequence of the nematode C. elegans: a platform for investigating biology.</title>
        <authorList>
            <consortium name="The C. elegans sequencing consortium"/>
            <person name="Sulson J.E."/>
            <person name="Waterston R."/>
        </authorList>
    </citation>
    <scope>NUCLEOTIDE SEQUENCE [LARGE SCALE GENOMIC DNA]</scope>
    <source>
        <strain evidence="2 3">Bristol N2</strain>
    </source>
</reference>
<dbReference type="Proteomes" id="UP000001940">
    <property type="component" value="Chromosome II"/>
</dbReference>
<dbReference type="UCSC" id="C33C12.5">
    <property type="organism name" value="c. elegans"/>
</dbReference>
<dbReference type="PANTHER" id="PTHR22899">
    <property type="entry name" value="CYCLIN-RELATED F-BOX FAMILY"/>
    <property type="match status" value="1"/>
</dbReference>
<dbReference type="FunCoup" id="O16577">
    <property type="interactions" value="865"/>
</dbReference>
<dbReference type="InterPro" id="IPR012885">
    <property type="entry name" value="F-box_Sdz-33"/>
</dbReference>
<dbReference type="PaxDb" id="6239-C33C12.5"/>
<dbReference type="Pfam" id="PF07735">
    <property type="entry name" value="FBA_2"/>
    <property type="match status" value="1"/>
</dbReference>
<dbReference type="GeneID" id="183152"/>
<evidence type="ECO:0000313" key="4">
    <source>
        <dbReference type="WormBase" id="C33C12.5"/>
    </source>
</evidence>
<dbReference type="KEGG" id="cel:CELE_C33C12.5"/>
<organism evidence="2 3">
    <name type="scientific">Caenorhabditis elegans</name>
    <dbReference type="NCBI Taxonomy" id="6239"/>
    <lineage>
        <taxon>Eukaryota</taxon>
        <taxon>Metazoa</taxon>
        <taxon>Ecdysozoa</taxon>
        <taxon>Nematoda</taxon>
        <taxon>Chromadorea</taxon>
        <taxon>Rhabditida</taxon>
        <taxon>Rhabditina</taxon>
        <taxon>Rhabditomorpha</taxon>
        <taxon>Rhabditoidea</taxon>
        <taxon>Rhabditidae</taxon>
        <taxon>Peloderinae</taxon>
        <taxon>Caenorhabditis</taxon>
    </lineage>
</organism>
<proteinExistence type="predicted"/>
<feature type="domain" description="Sdz-33 F-box" evidence="1">
    <location>
        <begin position="179"/>
        <end position="241"/>
    </location>
</feature>
<gene>
    <name evidence="2 4" type="primary">fbxb-38</name>
    <name evidence="4" type="ORF">C33C12.5</name>
    <name evidence="2" type="ORF">CELE_C33C12.5</name>
</gene>
<sequence>MDAVSFPILRLPQPALKNALRQMFLVEHISLSVLSAKAKQQVAKLNEIRGNIYLFVSSSMVGFNLRSKWIHFDLSVDLDKSTIEIRKHEAPRYELTNLSMPGFTAKQWIDHIGCVFLKNGNLTLLVQNPQRRMIEERYEYIREFRIVKLEIYSAEIQESPLYDMFPLLKCLSFGPFPRHQSILIQNADKFIFNESKFTLNEILLCNCSSISVDNQVTSDKDLNRFMKHWIKGSNHRLELFQYHCRPNNRALIVESELFKGIDYKVEQMDRYWKQFEIERNDGTKAMIAFGENGFVSFIMCVSPLVLLDVPNFNFFY</sequence>
<evidence type="ECO:0000313" key="3">
    <source>
        <dbReference type="Proteomes" id="UP000001940"/>
    </source>
</evidence>
<protein>
    <submittedName>
        <fullName evidence="2">F-box associated domain-containing protein</fullName>
    </submittedName>
</protein>
<evidence type="ECO:0000259" key="1">
    <source>
        <dbReference type="Pfam" id="PF07735"/>
    </source>
</evidence>
<dbReference type="PhylomeDB" id="O16577"/>
<name>O16577_CAEEL</name>
<dbReference type="InterPro" id="IPR053222">
    <property type="entry name" value="Zygotic_Embryogenesis-Asso"/>
</dbReference>
<dbReference type="AlphaFoldDB" id="O16577"/>
<dbReference type="HOGENOM" id="CLU_028840_1_4_1"/>
<dbReference type="WormBase" id="C33C12.5">
    <property type="protein sequence ID" value="CE41554"/>
    <property type="gene ID" value="WBGene00016337"/>
    <property type="gene designation" value="fbxb-38"/>
</dbReference>
<dbReference type="Bgee" id="WBGene00016337">
    <property type="expression patterns" value="Expressed in embryo and 2 other cell types or tissues"/>
</dbReference>
<dbReference type="EMBL" id="BX284602">
    <property type="protein sequence ID" value="CCD66455.1"/>
    <property type="molecule type" value="Genomic_DNA"/>
</dbReference>